<dbReference type="GO" id="GO:0009246">
    <property type="term" value="P:enterobacterial common antigen biosynthetic process"/>
    <property type="evidence" value="ECO:0007669"/>
    <property type="project" value="UniProtKB-UniRule"/>
</dbReference>
<dbReference type="GO" id="GO:0036380">
    <property type="term" value="F:UDP-N-acetylglucosamine-undecaprenyl-phosphate N-acetylglucosaminephosphotransferase activity"/>
    <property type="evidence" value="ECO:0007669"/>
    <property type="project" value="UniProtKB-UniRule"/>
</dbReference>
<evidence type="ECO:0000256" key="3">
    <source>
        <dbReference type="ARBA" id="ARBA00022519"/>
    </source>
</evidence>
<evidence type="ECO:0000256" key="1">
    <source>
        <dbReference type="ARBA" id="ARBA00004651"/>
    </source>
</evidence>
<evidence type="ECO:0000256" key="11">
    <source>
        <dbReference type="ARBA" id="ARBA00023211"/>
    </source>
</evidence>
<evidence type="ECO:0000313" key="15">
    <source>
        <dbReference type="Proteomes" id="UP000285648"/>
    </source>
</evidence>
<gene>
    <name evidence="12" type="primary">wecA</name>
    <name evidence="14" type="ORF">BIY29_06120</name>
</gene>
<dbReference type="PANTHER" id="PTHR22926:SF3">
    <property type="entry name" value="UNDECAPRENYL-PHOSPHATE ALPHA-N-ACETYLGLUCOSAMINYL 1-PHOSPHATE TRANSFERASE"/>
    <property type="match status" value="1"/>
</dbReference>
<feature type="transmembrane region" description="Helical" evidence="12">
    <location>
        <begin position="6"/>
        <end position="28"/>
    </location>
</feature>
<evidence type="ECO:0000256" key="7">
    <source>
        <dbReference type="ARBA" id="ARBA00022842"/>
    </source>
</evidence>
<feature type="transmembrane region" description="Helical" evidence="12">
    <location>
        <begin position="240"/>
        <end position="261"/>
    </location>
</feature>
<evidence type="ECO:0000256" key="2">
    <source>
        <dbReference type="ARBA" id="ARBA00022475"/>
    </source>
</evidence>
<accession>A0A421DQW0</accession>
<keyword evidence="7 12" id="KW-0460">Magnesium</keyword>
<feature type="transmembrane region" description="Helical" evidence="12">
    <location>
        <begin position="207"/>
        <end position="228"/>
    </location>
</feature>
<comment type="catalytic activity">
    <reaction evidence="12">
        <text>di-trans,octa-cis-undecaprenyl phosphate + UDP-N-acetyl-alpha-D-glucosamine = N-acetyl-alpha-D-glucosaminyl-di-trans,octa-cis-undecaprenyl diphosphate + UMP</text>
        <dbReference type="Rhea" id="RHEA:28090"/>
        <dbReference type="ChEBI" id="CHEBI:57705"/>
        <dbReference type="ChEBI" id="CHEBI:57865"/>
        <dbReference type="ChEBI" id="CHEBI:60392"/>
        <dbReference type="ChEBI" id="CHEBI:62959"/>
        <dbReference type="EC" id="2.7.8.33"/>
    </reaction>
</comment>
<dbReference type="OrthoDB" id="9783652at2"/>
<feature type="transmembrane region" description="Helical" evidence="12">
    <location>
        <begin position="40"/>
        <end position="57"/>
    </location>
</feature>
<name>A0A421DQW0_9GAMM</name>
<dbReference type="GO" id="GO:0005886">
    <property type="term" value="C:plasma membrane"/>
    <property type="evidence" value="ECO:0007669"/>
    <property type="project" value="UniProtKB-SubCell"/>
</dbReference>
<keyword evidence="2 12" id="KW-1003">Cell membrane</keyword>
<keyword evidence="13" id="KW-0479">Metal-binding</keyword>
<feature type="transmembrane region" description="Helical" evidence="12">
    <location>
        <begin position="154"/>
        <end position="172"/>
    </location>
</feature>
<dbReference type="AlphaFoldDB" id="A0A421DQW0"/>
<evidence type="ECO:0000256" key="12">
    <source>
        <dbReference type="HAMAP-Rule" id="MF_02030"/>
    </source>
</evidence>
<dbReference type="PANTHER" id="PTHR22926">
    <property type="entry name" value="PHOSPHO-N-ACETYLMURAMOYL-PENTAPEPTIDE-TRANSFERASE"/>
    <property type="match status" value="1"/>
</dbReference>
<dbReference type="HAMAP" id="MF_02030">
    <property type="entry name" value="WecA_Gammaproteo"/>
    <property type="match status" value="1"/>
</dbReference>
<comment type="cofactor">
    <cofactor evidence="12">
        <name>Mn(2+)</name>
        <dbReference type="ChEBI" id="CHEBI:29035"/>
    </cofactor>
</comment>
<dbReference type="GO" id="GO:0000287">
    <property type="term" value="F:magnesium ion binding"/>
    <property type="evidence" value="ECO:0007669"/>
    <property type="project" value="InterPro"/>
</dbReference>
<evidence type="ECO:0000256" key="6">
    <source>
        <dbReference type="ARBA" id="ARBA00022692"/>
    </source>
</evidence>
<feature type="binding site" evidence="13">
    <location>
        <position position="211"/>
    </location>
    <ligand>
        <name>Mg(2+)</name>
        <dbReference type="ChEBI" id="CHEBI:18420"/>
    </ligand>
</feature>
<feature type="transmembrane region" description="Helical" evidence="12">
    <location>
        <begin position="288"/>
        <end position="305"/>
    </location>
</feature>
<dbReference type="GO" id="GO:0071555">
    <property type="term" value="P:cell wall organization"/>
    <property type="evidence" value="ECO:0007669"/>
    <property type="project" value="TreeGrafter"/>
</dbReference>
<keyword evidence="3 12" id="KW-0997">Cell inner membrane</keyword>
<sequence length="365" mass="40251">MQEFTVIFISAFIALFLARKAAIKVGLVDKPNARKHHHGHIPYVGGISIYLALWILYAFHPEWLPEFSVYMICASVLLVVGVLDDRFDLPVFPRVVLQAMVAVLMMYFGLHLSTLGNIFFGHEVALGLFGYIVTLFAVWGAINAFNMVDGIDGLLGSLSTVTFGALAVLFWLGGKTELAQWSLCLLIVLIPYIMLNLGIPLGQKFKVFMGDAGSTLIGFTVIWLLILATQGEEAIINPVTALWLIAIPLMDMTTIMVRRILRGHSPFRPDREHLHHILIRGGLKPRQALVVITGFALFLAAIAIVAERAGVAESIMLNAFIVMFVGYFWSNSRICHILTVIRRGNQGENQATLVGKVSGSHALNK</sequence>
<keyword evidence="6 12" id="KW-0812">Transmembrane</keyword>
<feature type="transmembrane region" description="Helical" evidence="12">
    <location>
        <begin position="124"/>
        <end position="142"/>
    </location>
</feature>
<keyword evidence="4 12" id="KW-0328">Glycosyltransferase</keyword>
<dbReference type="GO" id="GO:0030145">
    <property type="term" value="F:manganese ion binding"/>
    <property type="evidence" value="ECO:0007669"/>
    <property type="project" value="InterPro"/>
</dbReference>
<comment type="caution">
    <text evidence="14">The sequence shown here is derived from an EMBL/GenBank/DDBJ whole genome shotgun (WGS) entry which is preliminary data.</text>
</comment>
<dbReference type="CDD" id="cd06853">
    <property type="entry name" value="GT_WecA_like"/>
    <property type="match status" value="1"/>
</dbReference>
<evidence type="ECO:0000256" key="10">
    <source>
        <dbReference type="ARBA" id="ARBA00023136"/>
    </source>
</evidence>
<dbReference type="Proteomes" id="UP000285648">
    <property type="component" value="Unassembled WGS sequence"/>
</dbReference>
<feature type="binding site" evidence="13">
    <location>
        <position position="146"/>
    </location>
    <ligand>
        <name>Mg(2+)</name>
        <dbReference type="ChEBI" id="CHEBI:18420"/>
    </ligand>
</feature>
<proteinExistence type="inferred from homology"/>
<dbReference type="EC" id="2.7.8.33" evidence="12"/>
<dbReference type="GO" id="GO:0016757">
    <property type="term" value="F:glycosyltransferase activity"/>
    <property type="evidence" value="ECO:0007669"/>
    <property type="project" value="UniProtKB-KW"/>
</dbReference>
<comment type="function">
    <text evidence="12">Catalyzes the transfer of the GlcNAc-1-phosphate moiety from UDP-GlcNAc onto the carrier lipid undecaprenyl phosphate (C55-P), yielding GlcNAc-pyrophosphoryl-undecaprenyl (GlcNAc-PP-C55).</text>
</comment>
<dbReference type="GO" id="GO:0009276">
    <property type="term" value="C:Gram-negative-bacterium-type cell wall"/>
    <property type="evidence" value="ECO:0007669"/>
    <property type="project" value="InterPro"/>
</dbReference>
<comment type="pathway">
    <text evidence="12">Bacterial outer membrane biogenesis; LPS O-antigen biosynthesis.</text>
</comment>
<dbReference type="InterPro" id="IPR000715">
    <property type="entry name" value="Glycosyl_transferase_4"/>
</dbReference>
<evidence type="ECO:0000256" key="5">
    <source>
        <dbReference type="ARBA" id="ARBA00022679"/>
    </source>
</evidence>
<dbReference type="UniPathway" id="UPA00566"/>
<dbReference type="Pfam" id="PF00953">
    <property type="entry name" value="Glycos_transf_4"/>
    <property type="match status" value="1"/>
</dbReference>
<comment type="subcellular location">
    <subcellularLocation>
        <location evidence="12">Cell inner membrane</location>
        <topology evidence="12">Multi-pass membrane protein</topology>
    </subcellularLocation>
    <subcellularLocation>
        <location evidence="1">Cell membrane</location>
        <topology evidence="1">Multi-pass membrane protein</topology>
    </subcellularLocation>
</comment>
<dbReference type="EMBL" id="MJLZ01000009">
    <property type="protein sequence ID" value="RLM26391.1"/>
    <property type="molecule type" value="Genomic_DNA"/>
</dbReference>
<evidence type="ECO:0000313" key="14">
    <source>
        <dbReference type="EMBL" id="RLM26391.1"/>
    </source>
</evidence>
<reference evidence="14 15" key="1">
    <citation type="submission" date="2016-09" db="EMBL/GenBank/DDBJ databases">
        <authorList>
            <person name="Doonan J."/>
            <person name="Pachebat J.A."/>
            <person name="Golyshin P.N."/>
            <person name="Denman S."/>
            <person name="Mcdonald J.E."/>
        </authorList>
    </citation>
    <scope>NUCLEOTIDE SEQUENCE [LARGE SCALE GENOMIC DNA]</scope>
    <source>
        <strain evidence="14 15">NCPPB 3934</strain>
    </source>
</reference>
<feature type="transmembrane region" description="Helical" evidence="12">
    <location>
        <begin position="63"/>
        <end position="83"/>
    </location>
</feature>
<comment type="pathway">
    <text evidence="12">Bacterial outer membrane biogenesis; enterobacterial common antigen biosynthesis.</text>
</comment>
<feature type="transmembrane region" description="Helical" evidence="12">
    <location>
        <begin position="178"/>
        <end position="195"/>
    </location>
</feature>
<keyword evidence="8 12" id="KW-0448">Lipopolysaccharide biosynthesis</keyword>
<feature type="transmembrane region" description="Helical" evidence="12">
    <location>
        <begin position="311"/>
        <end position="329"/>
    </location>
</feature>
<protein>
    <recommendedName>
        <fullName evidence="12">Undecaprenyl-phosphate alpha-N-acetylglucosaminyl 1-phosphate transferase</fullName>
        <ecNumber evidence="12">2.7.8.33</ecNumber>
    </recommendedName>
    <alternativeName>
        <fullName evidence="12">UDP-GlcNAc:undecaprenyl-phosphate GlcNAc-1-phosphate transferase</fullName>
    </alternativeName>
    <alternativeName>
        <fullName evidence="12">Undecaprenyl-phosphate GlcNAc-1-phosphate transferase</fullName>
    </alternativeName>
</protein>
<evidence type="ECO:0000256" key="13">
    <source>
        <dbReference type="PIRSR" id="PIRSR600715-1"/>
    </source>
</evidence>
<dbReference type="NCBIfam" id="TIGR02380">
    <property type="entry name" value="ECA_wecA"/>
    <property type="match status" value="1"/>
</dbReference>
<dbReference type="GO" id="GO:0009243">
    <property type="term" value="P:O antigen biosynthetic process"/>
    <property type="evidence" value="ECO:0007669"/>
    <property type="project" value="UniProtKB-UniRule"/>
</dbReference>
<keyword evidence="9 12" id="KW-1133">Transmembrane helix</keyword>
<dbReference type="InterPro" id="IPR012750">
    <property type="entry name" value="ECA_WecA-rel"/>
</dbReference>
<comment type="similarity">
    <text evidence="12">Belongs to the glycosyltransferase 4 family. WecA subfamily.</text>
</comment>
<keyword evidence="11 12" id="KW-0464">Manganese</keyword>
<keyword evidence="10 12" id="KW-0472">Membrane</keyword>
<comment type="cofactor">
    <cofactor evidence="12 13">
        <name>Mg(2+)</name>
        <dbReference type="ChEBI" id="CHEBI:18420"/>
    </cofactor>
</comment>
<dbReference type="RefSeq" id="WP_121574309.1">
    <property type="nucleotide sequence ID" value="NZ_MJLZ01000009.1"/>
</dbReference>
<evidence type="ECO:0000256" key="8">
    <source>
        <dbReference type="ARBA" id="ARBA00022985"/>
    </source>
</evidence>
<keyword evidence="15" id="KW-1185">Reference proteome</keyword>
<evidence type="ECO:0000256" key="4">
    <source>
        <dbReference type="ARBA" id="ARBA00022676"/>
    </source>
</evidence>
<organism evidence="14 15">
    <name type="scientific">Brenneria alni</name>
    <dbReference type="NCBI Taxonomy" id="71656"/>
    <lineage>
        <taxon>Bacteria</taxon>
        <taxon>Pseudomonadati</taxon>
        <taxon>Pseudomonadota</taxon>
        <taxon>Gammaproteobacteria</taxon>
        <taxon>Enterobacterales</taxon>
        <taxon>Pectobacteriaceae</taxon>
        <taxon>Brenneria</taxon>
    </lineage>
</organism>
<evidence type="ECO:0000256" key="9">
    <source>
        <dbReference type="ARBA" id="ARBA00022989"/>
    </source>
</evidence>
<feature type="transmembrane region" description="Helical" evidence="12">
    <location>
        <begin position="95"/>
        <end position="112"/>
    </location>
</feature>
<keyword evidence="5 12" id="KW-0808">Transferase</keyword>
<dbReference type="UniPathway" id="UPA00281"/>
<dbReference type="GO" id="GO:0044038">
    <property type="term" value="P:cell wall macromolecule biosynthetic process"/>
    <property type="evidence" value="ECO:0007669"/>
    <property type="project" value="TreeGrafter"/>
</dbReference>